<sequence length="430" mass="48598">MESVWAIVSVCAPYLVSLLALLVCLEQISYLKKKRNIPGPNLVFPFIGNAISFVLNTTKFWELQSANAKSSCSGFSANYIFGHFMIFISSSDLTLKVLANVRPDAFQLVAQPFGKKLLGDRNLIYLVGQEHKDLRRRVIPNFTPRPLSTYISIQQINILKHLKSWVHLQSSRTPTKPIPLRSLVPDMNLEISQAVFVGPYLSEEAVRQRFNEDFNLFNAGMINLPNDFSGFAFWYARLGAQRLLQTLATCAMESRTRMMNNDGFKPTCMLDFFIIQENIREIAAAKQAAVPPPPPPPHSSGRDEEVSQLLLDLVFAALDTNTSSLLWAVTLLDSHPEVLARVREEVAVAKEVIRFRPPGTLIPHITVGDFQLTENYKIPKGTIVFPSVLESSLQGFVEPHRFDPDRFTEERQEDRVYKKNYLMFGIGAHQ</sequence>
<keyword evidence="8" id="KW-1133">Transmembrane helix</keyword>
<proteinExistence type="inferred from homology"/>
<evidence type="ECO:0000256" key="7">
    <source>
        <dbReference type="ARBA" id="ARBA00047463"/>
    </source>
</evidence>
<keyword evidence="5" id="KW-0408">Iron</keyword>
<keyword evidence="10" id="KW-1185">Reference proteome</keyword>
<evidence type="ECO:0000256" key="6">
    <source>
        <dbReference type="ARBA" id="ARBA00041546"/>
    </source>
</evidence>
<name>A0ABC8U7U4_9AQUA</name>
<dbReference type="Gene3D" id="1.10.630.10">
    <property type="entry name" value="Cytochrome P450"/>
    <property type="match status" value="1"/>
</dbReference>
<dbReference type="SUPFAM" id="SSF48264">
    <property type="entry name" value="Cytochrome P450"/>
    <property type="match status" value="1"/>
</dbReference>
<evidence type="ECO:0000313" key="9">
    <source>
        <dbReference type="EMBL" id="CAK9176178.1"/>
    </source>
</evidence>
<dbReference type="PANTHER" id="PTHR24286">
    <property type="entry name" value="CYTOCHROME P450 26"/>
    <property type="match status" value="1"/>
</dbReference>
<evidence type="ECO:0000313" key="10">
    <source>
        <dbReference type="Proteomes" id="UP001642360"/>
    </source>
</evidence>
<protein>
    <recommendedName>
        <fullName evidence="6">C-22 sterol desaturase</fullName>
    </recommendedName>
</protein>
<reference evidence="9 10" key="1">
    <citation type="submission" date="2024-02" db="EMBL/GenBank/DDBJ databases">
        <authorList>
            <person name="Vignale AGUSTIN F."/>
            <person name="Sosa J E."/>
            <person name="Modenutti C."/>
        </authorList>
    </citation>
    <scope>NUCLEOTIDE SEQUENCE [LARGE SCALE GENOMIC DNA]</scope>
</reference>
<dbReference type="GO" id="GO:0046872">
    <property type="term" value="F:metal ion binding"/>
    <property type="evidence" value="ECO:0007669"/>
    <property type="project" value="UniProtKB-KW"/>
</dbReference>
<keyword evidence="8" id="KW-0812">Transmembrane</keyword>
<feature type="transmembrane region" description="Helical" evidence="8">
    <location>
        <begin position="6"/>
        <end position="25"/>
    </location>
</feature>
<dbReference type="AlphaFoldDB" id="A0ABC8U7U4"/>
<dbReference type="Proteomes" id="UP001642360">
    <property type="component" value="Unassembled WGS sequence"/>
</dbReference>
<evidence type="ECO:0000256" key="5">
    <source>
        <dbReference type="ARBA" id="ARBA00023004"/>
    </source>
</evidence>
<dbReference type="Pfam" id="PF00067">
    <property type="entry name" value="p450"/>
    <property type="match status" value="1"/>
</dbReference>
<dbReference type="InterPro" id="IPR002401">
    <property type="entry name" value="Cyt_P450_E_grp-I"/>
</dbReference>
<evidence type="ECO:0000256" key="3">
    <source>
        <dbReference type="ARBA" id="ARBA00022723"/>
    </source>
</evidence>
<keyword evidence="3" id="KW-0479">Metal-binding</keyword>
<comment type="caution">
    <text evidence="9">The sequence shown here is derived from an EMBL/GenBank/DDBJ whole genome shotgun (WGS) entry which is preliminary data.</text>
</comment>
<keyword evidence="8" id="KW-0472">Membrane</keyword>
<evidence type="ECO:0000256" key="2">
    <source>
        <dbReference type="ARBA" id="ARBA00010617"/>
    </source>
</evidence>
<evidence type="ECO:0000256" key="8">
    <source>
        <dbReference type="SAM" id="Phobius"/>
    </source>
</evidence>
<organism evidence="9 10">
    <name type="scientific">Ilex paraguariensis</name>
    <name type="common">yerba mate</name>
    <dbReference type="NCBI Taxonomy" id="185542"/>
    <lineage>
        <taxon>Eukaryota</taxon>
        <taxon>Viridiplantae</taxon>
        <taxon>Streptophyta</taxon>
        <taxon>Embryophyta</taxon>
        <taxon>Tracheophyta</taxon>
        <taxon>Spermatophyta</taxon>
        <taxon>Magnoliopsida</taxon>
        <taxon>eudicotyledons</taxon>
        <taxon>Gunneridae</taxon>
        <taxon>Pentapetalae</taxon>
        <taxon>asterids</taxon>
        <taxon>campanulids</taxon>
        <taxon>Aquifoliales</taxon>
        <taxon>Aquifoliaceae</taxon>
        <taxon>Ilex</taxon>
    </lineage>
</organism>
<comment type="similarity">
    <text evidence="2">Belongs to the cytochrome P450 family.</text>
</comment>
<comment type="catalytic activity">
    <reaction evidence="7">
        <text>5-dehydroepisterol + NADPH + O2 + H(+) = ergosta-5,7,22,24(28)-tetraen-3beta-ol + NADP(+) + 2 H2O</text>
        <dbReference type="Rhea" id="RHEA:33467"/>
        <dbReference type="ChEBI" id="CHEBI:15377"/>
        <dbReference type="ChEBI" id="CHEBI:15378"/>
        <dbReference type="ChEBI" id="CHEBI:15379"/>
        <dbReference type="ChEBI" id="CHEBI:18249"/>
        <dbReference type="ChEBI" id="CHEBI:52972"/>
        <dbReference type="ChEBI" id="CHEBI:57783"/>
        <dbReference type="ChEBI" id="CHEBI:58349"/>
        <dbReference type="EC" id="1.14.19.41"/>
    </reaction>
</comment>
<dbReference type="InterPro" id="IPR001128">
    <property type="entry name" value="Cyt_P450"/>
</dbReference>
<keyword evidence="4" id="KW-0560">Oxidoreductase</keyword>
<evidence type="ECO:0000256" key="1">
    <source>
        <dbReference type="ARBA" id="ARBA00001971"/>
    </source>
</evidence>
<dbReference type="PANTHER" id="PTHR24286:SF228">
    <property type="entry name" value="C-22 STEROL DESATURASE ERG5"/>
    <property type="match status" value="1"/>
</dbReference>
<dbReference type="EMBL" id="CAUOFW020006765">
    <property type="protein sequence ID" value="CAK9176178.1"/>
    <property type="molecule type" value="Genomic_DNA"/>
</dbReference>
<accession>A0ABC8U7U4</accession>
<evidence type="ECO:0000256" key="4">
    <source>
        <dbReference type="ARBA" id="ARBA00023002"/>
    </source>
</evidence>
<dbReference type="GO" id="GO:0000249">
    <property type="term" value="F:C-22 sterol desaturase (NADPH) activity"/>
    <property type="evidence" value="ECO:0007669"/>
    <property type="project" value="UniProtKB-EC"/>
</dbReference>
<gene>
    <name evidence="9" type="ORF">ILEXP_LOCUS46015</name>
</gene>
<comment type="cofactor">
    <cofactor evidence="1">
        <name>heme</name>
        <dbReference type="ChEBI" id="CHEBI:30413"/>
    </cofactor>
</comment>
<dbReference type="PRINTS" id="PR00463">
    <property type="entry name" value="EP450I"/>
</dbReference>
<dbReference type="InterPro" id="IPR036396">
    <property type="entry name" value="Cyt_P450_sf"/>
</dbReference>